<feature type="compositionally biased region" description="Basic residues" evidence="1">
    <location>
        <begin position="280"/>
        <end position="294"/>
    </location>
</feature>
<feature type="compositionally biased region" description="Low complexity" evidence="1">
    <location>
        <begin position="28"/>
        <end position="43"/>
    </location>
</feature>
<reference evidence="2 3" key="1">
    <citation type="submission" date="2014-06" db="EMBL/GenBank/DDBJ databases">
        <title>Evolutionary Origins and Diversification of the Mycorrhizal Mutualists.</title>
        <authorList>
            <consortium name="DOE Joint Genome Institute"/>
            <consortium name="Mycorrhizal Genomics Consortium"/>
            <person name="Kohler A."/>
            <person name="Kuo A."/>
            <person name="Nagy L.G."/>
            <person name="Floudas D."/>
            <person name="Copeland A."/>
            <person name="Barry K.W."/>
            <person name="Cichocki N."/>
            <person name="Veneault-Fourrey C."/>
            <person name="LaButti K."/>
            <person name="Lindquist E.A."/>
            <person name="Lipzen A."/>
            <person name="Lundell T."/>
            <person name="Morin E."/>
            <person name="Murat C."/>
            <person name="Riley R."/>
            <person name="Ohm R."/>
            <person name="Sun H."/>
            <person name="Tunlid A."/>
            <person name="Henrissat B."/>
            <person name="Grigoriev I.V."/>
            <person name="Hibbett D.S."/>
            <person name="Martin F."/>
        </authorList>
    </citation>
    <scope>NUCLEOTIDE SEQUENCE [LARGE SCALE GENOMIC DNA]</scope>
    <source>
        <strain evidence="2 3">FD-325 SS-3</strain>
    </source>
</reference>
<dbReference type="EMBL" id="KN832794">
    <property type="protein sequence ID" value="KII82662.1"/>
    <property type="molecule type" value="Genomic_DNA"/>
</dbReference>
<evidence type="ECO:0000313" key="3">
    <source>
        <dbReference type="Proteomes" id="UP000053263"/>
    </source>
</evidence>
<accession>A0A0C9SPI2</accession>
<evidence type="ECO:0000313" key="2">
    <source>
        <dbReference type="EMBL" id="KII82662.1"/>
    </source>
</evidence>
<dbReference type="AlphaFoldDB" id="A0A0C9SPI2"/>
<feature type="compositionally biased region" description="Basic and acidic residues" evidence="1">
    <location>
        <begin position="83"/>
        <end position="101"/>
    </location>
</feature>
<sequence length="294" mass="32101">MGGGGPFFFALHLTDHQVRRQGTPARFTSPLTPHPTHLTSAHSRPAHWRPRLRAGHHLRLCLHRRPPHYPLPPPPRRALYDAPQRDDARRRDDAPWCEDGRCTPPSTIAVSSGSATRGQGQHTSAEEAASVRQLDDGAPTSALMQPDPRLYRVHQPRHTAMPASTRQCEHPPARCRRAASAHRVARPLAALFHGSSGCCRSAELDTGGAHVRASASRCVAQRASGSTWNVPHALAVVFIPPPPHSSPSALGCSPRLPNRDPTGYHSRSPWSQPGSTAIRVHPRARSPHLLRSAR</sequence>
<keyword evidence="3" id="KW-1185">Reference proteome</keyword>
<feature type="compositionally biased region" description="Polar residues" evidence="1">
    <location>
        <begin position="104"/>
        <end position="123"/>
    </location>
</feature>
<dbReference type="HOGENOM" id="CLU_947042_0_0_1"/>
<gene>
    <name evidence="2" type="ORF">PLICRDRAFT_181194</name>
</gene>
<name>A0A0C9SPI2_PLICR</name>
<proteinExistence type="predicted"/>
<evidence type="ECO:0000256" key="1">
    <source>
        <dbReference type="SAM" id="MobiDB-lite"/>
    </source>
</evidence>
<dbReference type="Proteomes" id="UP000053263">
    <property type="component" value="Unassembled WGS sequence"/>
</dbReference>
<feature type="region of interest" description="Disordered" evidence="1">
    <location>
        <begin position="26"/>
        <end position="46"/>
    </location>
</feature>
<organism evidence="2 3">
    <name type="scientific">Plicaturopsis crispa FD-325 SS-3</name>
    <dbReference type="NCBI Taxonomy" id="944288"/>
    <lineage>
        <taxon>Eukaryota</taxon>
        <taxon>Fungi</taxon>
        <taxon>Dikarya</taxon>
        <taxon>Basidiomycota</taxon>
        <taxon>Agaricomycotina</taxon>
        <taxon>Agaricomycetes</taxon>
        <taxon>Agaricomycetidae</taxon>
        <taxon>Amylocorticiales</taxon>
        <taxon>Amylocorticiaceae</taxon>
        <taxon>Plicatura</taxon>
        <taxon>Plicaturopsis crispa</taxon>
    </lineage>
</organism>
<protein>
    <submittedName>
        <fullName evidence="2">Uncharacterized protein</fullName>
    </submittedName>
</protein>
<feature type="region of interest" description="Disordered" evidence="1">
    <location>
        <begin position="65"/>
        <end position="132"/>
    </location>
</feature>
<feature type="region of interest" description="Disordered" evidence="1">
    <location>
        <begin position="247"/>
        <end position="294"/>
    </location>
</feature>